<dbReference type="Pfam" id="PF22461">
    <property type="entry name" value="SLBB_2"/>
    <property type="match status" value="1"/>
</dbReference>
<comment type="subcellular location">
    <subcellularLocation>
        <location evidence="1">Cell outer membrane</location>
        <topology evidence="1">Multi-pass membrane protein</topology>
    </subcellularLocation>
</comment>
<protein>
    <submittedName>
        <fullName evidence="18">Polysaccharide biosynthesis/export family protein</fullName>
    </submittedName>
</protein>
<evidence type="ECO:0000256" key="5">
    <source>
        <dbReference type="ARBA" id="ARBA00022597"/>
    </source>
</evidence>
<feature type="transmembrane region" description="Helical" evidence="15">
    <location>
        <begin position="245"/>
        <end position="266"/>
    </location>
</feature>
<keyword evidence="9" id="KW-0406">Ion transport</keyword>
<dbReference type="InterPro" id="IPR054765">
    <property type="entry name" value="SLBB_dom"/>
</dbReference>
<proteinExistence type="inferred from homology"/>
<comment type="caution">
    <text evidence="18">The sequence shown here is derived from an EMBL/GenBank/DDBJ whole genome shotgun (WGS) entry which is preliminary data.</text>
</comment>
<evidence type="ECO:0000256" key="3">
    <source>
        <dbReference type="ARBA" id="ARBA00022448"/>
    </source>
</evidence>
<keyword evidence="13" id="KW-0998">Cell outer membrane</keyword>
<dbReference type="InterPro" id="IPR049712">
    <property type="entry name" value="Poly_export"/>
</dbReference>
<name>A0ABT6YFB0_9BACT</name>
<dbReference type="InterPro" id="IPR003715">
    <property type="entry name" value="Poly_export_N"/>
</dbReference>
<evidence type="ECO:0000256" key="15">
    <source>
        <dbReference type="SAM" id="Phobius"/>
    </source>
</evidence>
<keyword evidence="3" id="KW-0813">Transport</keyword>
<sequence>MKFISHFCFIVIIGMSLLTGCSTIPRTVYFQGDTSKYVPLIKTSPKVLKIAPNDILGVTIASINEESNKLFELPIVGGLRYSGFPNTQSSSMGLQPIGYEVDSSGNIELPLVGKVKVVNLSCMEAGDTIKQRLSDYLKQPVVNVRVLNHKFTVLGEVNRPATYNIIDNTLTLSEALGMAGDLTIFGRRDNITLIREQNGVRYKIRLNLLTQDILTSPYYYIKNGDVIYVEPSEVKSTYNDRSYQMLPIVTSVVSAVTSLGVLILSLSR</sequence>
<evidence type="ECO:0000256" key="10">
    <source>
        <dbReference type="ARBA" id="ARBA00023114"/>
    </source>
</evidence>
<evidence type="ECO:0000259" key="17">
    <source>
        <dbReference type="Pfam" id="PF22461"/>
    </source>
</evidence>
<evidence type="ECO:0000256" key="12">
    <source>
        <dbReference type="ARBA" id="ARBA00023139"/>
    </source>
</evidence>
<evidence type="ECO:0000313" key="19">
    <source>
        <dbReference type="Proteomes" id="UP001236507"/>
    </source>
</evidence>
<keyword evidence="19" id="KW-1185">Reference proteome</keyword>
<keyword evidence="6 15" id="KW-0812">Transmembrane</keyword>
<evidence type="ECO:0000256" key="6">
    <source>
        <dbReference type="ARBA" id="ARBA00022692"/>
    </source>
</evidence>
<evidence type="ECO:0000256" key="4">
    <source>
        <dbReference type="ARBA" id="ARBA00022452"/>
    </source>
</evidence>
<evidence type="ECO:0000256" key="2">
    <source>
        <dbReference type="ARBA" id="ARBA00009450"/>
    </source>
</evidence>
<keyword evidence="10" id="KW-0626">Porin</keyword>
<evidence type="ECO:0000256" key="7">
    <source>
        <dbReference type="ARBA" id="ARBA00022729"/>
    </source>
</evidence>
<organism evidence="18 19">
    <name type="scientific">Flectobacillus roseus</name>
    <dbReference type="NCBI Taxonomy" id="502259"/>
    <lineage>
        <taxon>Bacteria</taxon>
        <taxon>Pseudomonadati</taxon>
        <taxon>Bacteroidota</taxon>
        <taxon>Cytophagia</taxon>
        <taxon>Cytophagales</taxon>
        <taxon>Flectobacillaceae</taxon>
        <taxon>Flectobacillus</taxon>
    </lineage>
</organism>
<reference evidence="18 19" key="1">
    <citation type="submission" date="2023-05" db="EMBL/GenBank/DDBJ databases">
        <title>Novel species of genus Flectobacillus isolated from stream in China.</title>
        <authorList>
            <person name="Lu H."/>
        </authorList>
    </citation>
    <scope>NUCLEOTIDE SEQUENCE [LARGE SCALE GENOMIC DNA]</scope>
    <source>
        <strain evidence="18 19">KCTC 42575</strain>
    </source>
</reference>
<gene>
    <name evidence="18" type="ORF">QM524_23505</name>
</gene>
<dbReference type="PANTHER" id="PTHR33619">
    <property type="entry name" value="POLYSACCHARIDE EXPORT PROTEIN GFCE-RELATED"/>
    <property type="match status" value="1"/>
</dbReference>
<keyword evidence="8" id="KW-0625">Polysaccharide transport</keyword>
<dbReference type="PROSITE" id="PS51257">
    <property type="entry name" value="PROKAR_LIPOPROTEIN"/>
    <property type="match status" value="1"/>
</dbReference>
<accession>A0ABT6YFB0</accession>
<evidence type="ECO:0000256" key="8">
    <source>
        <dbReference type="ARBA" id="ARBA00023047"/>
    </source>
</evidence>
<evidence type="ECO:0000256" key="11">
    <source>
        <dbReference type="ARBA" id="ARBA00023136"/>
    </source>
</evidence>
<comment type="similarity">
    <text evidence="2">Belongs to the BexD/CtrA/VexA family.</text>
</comment>
<keyword evidence="7" id="KW-0732">Signal</keyword>
<dbReference type="Pfam" id="PF02563">
    <property type="entry name" value="Poly_export"/>
    <property type="match status" value="1"/>
</dbReference>
<dbReference type="EMBL" id="JASHIF010000026">
    <property type="protein sequence ID" value="MDI9862210.1"/>
    <property type="molecule type" value="Genomic_DNA"/>
</dbReference>
<dbReference type="Proteomes" id="UP001236507">
    <property type="component" value="Unassembled WGS sequence"/>
</dbReference>
<keyword evidence="5" id="KW-0762">Sugar transport</keyword>
<evidence type="ECO:0000256" key="9">
    <source>
        <dbReference type="ARBA" id="ARBA00023065"/>
    </source>
</evidence>
<evidence type="ECO:0000256" key="13">
    <source>
        <dbReference type="ARBA" id="ARBA00023237"/>
    </source>
</evidence>
<evidence type="ECO:0000256" key="1">
    <source>
        <dbReference type="ARBA" id="ARBA00004571"/>
    </source>
</evidence>
<keyword evidence="14" id="KW-0449">Lipoprotein</keyword>
<feature type="domain" description="SLBB" evidence="17">
    <location>
        <begin position="150"/>
        <end position="229"/>
    </location>
</feature>
<keyword evidence="11 15" id="KW-0472">Membrane</keyword>
<evidence type="ECO:0000313" key="18">
    <source>
        <dbReference type="EMBL" id="MDI9862210.1"/>
    </source>
</evidence>
<dbReference type="Gene3D" id="3.30.1950.10">
    <property type="entry name" value="wza like domain"/>
    <property type="match status" value="1"/>
</dbReference>
<dbReference type="RefSeq" id="WP_283346483.1">
    <property type="nucleotide sequence ID" value="NZ_JASHIF010000026.1"/>
</dbReference>
<feature type="domain" description="Polysaccharide export protein N-terminal" evidence="16">
    <location>
        <begin position="45"/>
        <end position="146"/>
    </location>
</feature>
<keyword evidence="15" id="KW-1133">Transmembrane helix</keyword>
<dbReference type="Gene3D" id="3.10.560.10">
    <property type="entry name" value="Outer membrane lipoprotein wza domain like"/>
    <property type="match status" value="1"/>
</dbReference>
<evidence type="ECO:0000256" key="14">
    <source>
        <dbReference type="ARBA" id="ARBA00023288"/>
    </source>
</evidence>
<evidence type="ECO:0000259" key="16">
    <source>
        <dbReference type="Pfam" id="PF02563"/>
    </source>
</evidence>
<keyword evidence="12" id="KW-0564">Palmitate</keyword>
<keyword evidence="4" id="KW-1134">Transmembrane beta strand</keyword>
<dbReference type="PANTHER" id="PTHR33619:SF3">
    <property type="entry name" value="POLYSACCHARIDE EXPORT PROTEIN GFCE-RELATED"/>
    <property type="match status" value="1"/>
</dbReference>